<accession>A0A087SYA3</accession>
<sequence>VISVREPLARVREKILRKQRTPVHQNSDVSEDHYAVPEEEQMYAEIGSGHDSGSSSITYAHIEPRELP</sequence>
<name>A0A087SYA3_STEMI</name>
<organism evidence="2 3">
    <name type="scientific">Stegodyphus mimosarum</name>
    <name type="common">African social velvet spider</name>
    <dbReference type="NCBI Taxonomy" id="407821"/>
    <lineage>
        <taxon>Eukaryota</taxon>
        <taxon>Metazoa</taxon>
        <taxon>Ecdysozoa</taxon>
        <taxon>Arthropoda</taxon>
        <taxon>Chelicerata</taxon>
        <taxon>Arachnida</taxon>
        <taxon>Araneae</taxon>
        <taxon>Araneomorphae</taxon>
        <taxon>Entelegynae</taxon>
        <taxon>Eresoidea</taxon>
        <taxon>Eresidae</taxon>
        <taxon>Stegodyphus</taxon>
    </lineage>
</organism>
<keyword evidence="3" id="KW-1185">Reference proteome</keyword>
<evidence type="ECO:0000313" key="3">
    <source>
        <dbReference type="Proteomes" id="UP000054359"/>
    </source>
</evidence>
<gene>
    <name evidence="2" type="ORF">X975_16005</name>
</gene>
<feature type="non-terminal residue" evidence="2">
    <location>
        <position position="68"/>
    </location>
</feature>
<feature type="non-terminal residue" evidence="2">
    <location>
        <position position="1"/>
    </location>
</feature>
<evidence type="ECO:0000313" key="2">
    <source>
        <dbReference type="EMBL" id="KFM57842.1"/>
    </source>
</evidence>
<evidence type="ECO:0000256" key="1">
    <source>
        <dbReference type="SAM" id="MobiDB-lite"/>
    </source>
</evidence>
<feature type="region of interest" description="Disordered" evidence="1">
    <location>
        <begin position="46"/>
        <end position="68"/>
    </location>
</feature>
<feature type="compositionally biased region" description="Low complexity" evidence="1">
    <location>
        <begin position="47"/>
        <end position="56"/>
    </location>
</feature>
<dbReference type="OrthoDB" id="6425395at2759"/>
<dbReference type="AlphaFoldDB" id="A0A087SYA3"/>
<reference evidence="2 3" key="1">
    <citation type="submission" date="2013-11" db="EMBL/GenBank/DDBJ databases">
        <title>Genome sequencing of Stegodyphus mimosarum.</title>
        <authorList>
            <person name="Bechsgaard J."/>
        </authorList>
    </citation>
    <scope>NUCLEOTIDE SEQUENCE [LARGE SCALE GENOMIC DNA]</scope>
</reference>
<proteinExistence type="predicted"/>
<dbReference type="EMBL" id="KK112512">
    <property type="protein sequence ID" value="KFM57842.1"/>
    <property type="molecule type" value="Genomic_DNA"/>
</dbReference>
<dbReference type="Proteomes" id="UP000054359">
    <property type="component" value="Unassembled WGS sequence"/>
</dbReference>
<protein>
    <submittedName>
        <fullName evidence="2">Uncharacterized protein</fullName>
    </submittedName>
</protein>